<proteinExistence type="inferred from homology"/>
<organism evidence="6 7">
    <name type="scientific">Lacipirellula limnantheis</name>
    <dbReference type="NCBI Taxonomy" id="2528024"/>
    <lineage>
        <taxon>Bacteria</taxon>
        <taxon>Pseudomonadati</taxon>
        <taxon>Planctomycetota</taxon>
        <taxon>Planctomycetia</taxon>
        <taxon>Pirellulales</taxon>
        <taxon>Lacipirellulaceae</taxon>
        <taxon>Lacipirellula</taxon>
    </lineage>
</organism>
<dbReference type="GO" id="GO:0000272">
    <property type="term" value="P:polysaccharide catabolic process"/>
    <property type="evidence" value="ECO:0007669"/>
    <property type="project" value="InterPro"/>
</dbReference>
<sequence precursor="true">MARRYSVYSNPLLAAAVALFLGAATASPSEAQITRALGVDVSAWQGNIAQSTWDTFYSTANRKFAFLRASRGGTTGYYNQNDSDNSDGLNTLSQRYDDPYFVQNITRATKAGIFTGSYHFNRADIVASTLNSNGIANTGADEADHFLQMAGAWMRPGYMLPVLDLEAGASQHSTTSLSNWSVEFSNRIFQVMGIRPIIYVNSSYANSEVNSTVAASMPNLWIARPTTGDPLTSEPPPALPTYPNVYGVWNPAYPNTPSPAPWKFWQYSTTGGIPGYGGNIDKNAANGGIEFVKDYLVPAIWMNDSNGEWTTMANWNSGIAPVEPVQGPGQVARVGGTWTTGSVPARPAQRLPGVDDAVRGVDGQNDTVILNRPNANITVTLSSGSHNIRKLYVNETLAITGGSLTVNYLPSADSTPFAAQFSGAVSLSGSAEFSVHTLQVDSTRTFTIDGGHLTANKINLMPHASTPAKLLLGGDLDFTPLADAAAVIGNGSGAGLAGRVDLGGGNRTLNVADGAAAVDLTISVPVLNGGLVKTGAGALALTGANAYAGDTAVEQGSLALGTPFLANGADVKLLTGATLGLNFAGTDVIDSLFIDGVSQAAGVWGALGSGAEFTSPLLTGTGLLQVTTFVAPPSPADFNLDGFVDADDLLVWQTNLGMAGDATLANGDANGDLQVDGNDLLIWQAEYTGPAPVTTAVPEPSGWALFLVMAATLPALRRLPQHPAW</sequence>
<gene>
    <name evidence="6" type="primary">acm_3</name>
    <name evidence="6" type="ORF">I41_12220</name>
</gene>
<evidence type="ECO:0000256" key="5">
    <source>
        <dbReference type="SAM" id="SignalP"/>
    </source>
</evidence>
<dbReference type="EMBL" id="CP036339">
    <property type="protein sequence ID" value="QDT72056.1"/>
    <property type="molecule type" value="Genomic_DNA"/>
</dbReference>
<dbReference type="RefSeq" id="WP_145431659.1">
    <property type="nucleotide sequence ID" value="NZ_CP036339.1"/>
</dbReference>
<evidence type="ECO:0000256" key="3">
    <source>
        <dbReference type="ARBA" id="ARBA00022801"/>
    </source>
</evidence>
<comment type="similarity">
    <text evidence="1">Belongs to the glycosyl hydrolase 25 family.</text>
</comment>
<dbReference type="Pfam" id="PF12951">
    <property type="entry name" value="PATR"/>
    <property type="match status" value="1"/>
</dbReference>
<dbReference type="EC" id="3.2.1.17" evidence="6"/>
<dbReference type="NCBIfam" id="TIGR02601">
    <property type="entry name" value="autotrns_rpt"/>
    <property type="match status" value="1"/>
</dbReference>
<dbReference type="InterPro" id="IPR017853">
    <property type="entry name" value="GH"/>
</dbReference>
<feature type="signal peptide" evidence="5">
    <location>
        <begin position="1"/>
        <end position="31"/>
    </location>
</feature>
<dbReference type="InterPro" id="IPR013425">
    <property type="entry name" value="Autotrns_rpt"/>
</dbReference>
<feature type="chain" id="PRO_5021832306" evidence="5">
    <location>
        <begin position="32"/>
        <end position="725"/>
    </location>
</feature>
<evidence type="ECO:0000256" key="1">
    <source>
        <dbReference type="ARBA" id="ARBA00010646"/>
    </source>
</evidence>
<evidence type="ECO:0000256" key="4">
    <source>
        <dbReference type="ARBA" id="ARBA00023295"/>
    </source>
</evidence>
<dbReference type="KEGG" id="llh:I41_12220"/>
<dbReference type="InterPro" id="IPR018077">
    <property type="entry name" value="Glyco_hydro_fam25_subgr"/>
</dbReference>
<dbReference type="InterPro" id="IPR036439">
    <property type="entry name" value="Dockerin_dom_sf"/>
</dbReference>
<dbReference type="PANTHER" id="PTHR34135">
    <property type="entry name" value="LYSOZYME"/>
    <property type="match status" value="1"/>
</dbReference>
<keyword evidence="3 6" id="KW-0378">Hydrolase</keyword>
<dbReference type="GO" id="GO:0016998">
    <property type="term" value="P:cell wall macromolecule catabolic process"/>
    <property type="evidence" value="ECO:0007669"/>
    <property type="project" value="InterPro"/>
</dbReference>
<keyword evidence="4 6" id="KW-0326">Glycosidase</keyword>
<evidence type="ECO:0000313" key="6">
    <source>
        <dbReference type="EMBL" id="QDT72056.1"/>
    </source>
</evidence>
<name>A0A517TUK4_9BACT</name>
<dbReference type="AlphaFoldDB" id="A0A517TUK4"/>
<dbReference type="InterPro" id="IPR002053">
    <property type="entry name" value="Glyco_hydro_25"/>
</dbReference>
<protein>
    <submittedName>
        <fullName evidence="6">Lysozyme M1</fullName>
        <ecNumber evidence="6">3.2.1.17</ecNumber>
    </submittedName>
</protein>
<reference evidence="6 7" key="1">
    <citation type="submission" date="2019-02" db="EMBL/GenBank/DDBJ databases">
        <title>Deep-cultivation of Planctomycetes and their phenomic and genomic characterization uncovers novel biology.</title>
        <authorList>
            <person name="Wiegand S."/>
            <person name="Jogler M."/>
            <person name="Boedeker C."/>
            <person name="Pinto D."/>
            <person name="Vollmers J."/>
            <person name="Rivas-Marin E."/>
            <person name="Kohn T."/>
            <person name="Peeters S.H."/>
            <person name="Heuer A."/>
            <person name="Rast P."/>
            <person name="Oberbeckmann S."/>
            <person name="Bunk B."/>
            <person name="Jeske O."/>
            <person name="Meyerdierks A."/>
            <person name="Storesund J.E."/>
            <person name="Kallscheuer N."/>
            <person name="Luecker S."/>
            <person name="Lage O.M."/>
            <person name="Pohl T."/>
            <person name="Merkel B.J."/>
            <person name="Hornburger P."/>
            <person name="Mueller R.-W."/>
            <person name="Bruemmer F."/>
            <person name="Labrenz M."/>
            <person name="Spormann A.M."/>
            <person name="Op den Camp H."/>
            <person name="Overmann J."/>
            <person name="Amann R."/>
            <person name="Jetten M.S.M."/>
            <person name="Mascher T."/>
            <person name="Medema M.H."/>
            <person name="Devos D.P."/>
            <person name="Kaster A.-K."/>
            <person name="Ovreas L."/>
            <person name="Rohde M."/>
            <person name="Galperin M.Y."/>
            <person name="Jogler C."/>
        </authorList>
    </citation>
    <scope>NUCLEOTIDE SEQUENCE [LARGE SCALE GENOMIC DNA]</scope>
    <source>
        <strain evidence="6 7">I41</strain>
    </source>
</reference>
<keyword evidence="7" id="KW-1185">Reference proteome</keyword>
<evidence type="ECO:0000256" key="2">
    <source>
        <dbReference type="ARBA" id="ARBA00022729"/>
    </source>
</evidence>
<dbReference type="Proteomes" id="UP000317909">
    <property type="component" value="Chromosome"/>
</dbReference>
<dbReference type="PANTHER" id="PTHR34135:SF2">
    <property type="entry name" value="LYSOZYME"/>
    <property type="match status" value="1"/>
</dbReference>
<evidence type="ECO:0000313" key="7">
    <source>
        <dbReference type="Proteomes" id="UP000317909"/>
    </source>
</evidence>
<dbReference type="OrthoDB" id="287365at2"/>
<dbReference type="PROSITE" id="PS51904">
    <property type="entry name" value="GLYCOSYL_HYDROL_F25_2"/>
    <property type="match status" value="1"/>
</dbReference>
<dbReference type="Gene3D" id="3.20.20.80">
    <property type="entry name" value="Glycosidases"/>
    <property type="match status" value="1"/>
</dbReference>
<dbReference type="CDD" id="cd00599">
    <property type="entry name" value="GH25_muramidase"/>
    <property type="match status" value="1"/>
</dbReference>
<dbReference type="Pfam" id="PF01183">
    <property type="entry name" value="Glyco_hydro_25"/>
    <property type="match status" value="1"/>
</dbReference>
<dbReference type="GO" id="GO:0009253">
    <property type="term" value="P:peptidoglycan catabolic process"/>
    <property type="evidence" value="ECO:0007669"/>
    <property type="project" value="InterPro"/>
</dbReference>
<accession>A0A517TUK4</accession>
<dbReference type="Gene3D" id="1.10.1330.10">
    <property type="entry name" value="Dockerin domain"/>
    <property type="match status" value="1"/>
</dbReference>
<dbReference type="GO" id="GO:0003796">
    <property type="term" value="F:lysozyme activity"/>
    <property type="evidence" value="ECO:0007669"/>
    <property type="project" value="UniProtKB-EC"/>
</dbReference>
<dbReference type="SMART" id="SM00641">
    <property type="entry name" value="Glyco_25"/>
    <property type="match status" value="1"/>
</dbReference>
<dbReference type="SUPFAM" id="SSF51445">
    <property type="entry name" value="(Trans)glycosidases"/>
    <property type="match status" value="1"/>
</dbReference>
<keyword evidence="2 5" id="KW-0732">Signal</keyword>